<gene>
    <name evidence="3" type="ORF">ACHHYP_08626</name>
</gene>
<organism evidence="2">
    <name type="scientific">Achlya hypogyna</name>
    <name type="common">Oomycete</name>
    <name type="synonym">Protoachlya hypogyna</name>
    <dbReference type="NCBI Taxonomy" id="1202772"/>
    <lineage>
        <taxon>Eukaryota</taxon>
        <taxon>Sar</taxon>
        <taxon>Stramenopiles</taxon>
        <taxon>Oomycota</taxon>
        <taxon>Saprolegniomycetes</taxon>
        <taxon>Saprolegniales</taxon>
        <taxon>Achlyaceae</taxon>
        <taxon>Achlya</taxon>
    </lineage>
</organism>
<feature type="chain" id="PRO_5002037086" evidence="1">
    <location>
        <begin position="19"/>
        <end position="121"/>
    </location>
</feature>
<dbReference type="Proteomes" id="UP000243579">
    <property type="component" value="Unassembled WGS sequence"/>
</dbReference>
<keyword evidence="1" id="KW-0732">Signal</keyword>
<keyword evidence="4" id="KW-1185">Reference proteome</keyword>
<dbReference type="AlphaFoldDB" id="A0A0A7CNM2"/>
<evidence type="ECO:0000256" key="1">
    <source>
        <dbReference type="SAM" id="SignalP"/>
    </source>
</evidence>
<dbReference type="OrthoDB" id="74604at2759"/>
<feature type="signal peptide" evidence="1">
    <location>
        <begin position="1"/>
        <end position="18"/>
    </location>
</feature>
<dbReference type="SUPFAM" id="SSF54403">
    <property type="entry name" value="Cystatin/monellin"/>
    <property type="match status" value="1"/>
</dbReference>
<name>A0A0A7CNM2_ACHHY</name>
<accession>A0A0A7CNM2</accession>
<dbReference type="STRING" id="1202772.A0A0A7CNM2"/>
<evidence type="ECO:0000313" key="4">
    <source>
        <dbReference type="Proteomes" id="UP000243579"/>
    </source>
</evidence>
<evidence type="ECO:0000313" key="2">
    <source>
        <dbReference type="EMBL" id="AIG56161.1"/>
    </source>
</evidence>
<dbReference type="Gene3D" id="3.10.450.10">
    <property type="match status" value="1"/>
</dbReference>
<dbReference type="InterPro" id="IPR018073">
    <property type="entry name" value="Prot_inh_cystat_CS"/>
</dbReference>
<dbReference type="InterPro" id="IPR046350">
    <property type="entry name" value="Cystatin_sf"/>
</dbReference>
<dbReference type="PROSITE" id="PS00287">
    <property type="entry name" value="CYSTATIN"/>
    <property type="match status" value="1"/>
</dbReference>
<protein>
    <submittedName>
        <fullName evidence="2">Secreted protein</fullName>
    </submittedName>
</protein>
<proteinExistence type="predicted"/>
<sequence length="121" mass="13046">MRMEAWPLMLALTTAVDAQTAGGWSSANLTSDSVQSYYAAVSLPSNYAGTVLPYVCATSFTSLEQQVVAGVNYRFHVQGCVAPSLSATNANCTCNSTQQYVVTVFDQPWAKIHQILNITTE</sequence>
<dbReference type="EMBL" id="JNBR01000084">
    <property type="protein sequence ID" value="OQR98422.1"/>
    <property type="molecule type" value="Genomic_DNA"/>
</dbReference>
<dbReference type="EMBL" id="KM038700">
    <property type="protein sequence ID" value="AIG56161.1"/>
    <property type="molecule type" value="Genomic_DNA"/>
</dbReference>
<evidence type="ECO:0000313" key="3">
    <source>
        <dbReference type="EMBL" id="OQR98422.1"/>
    </source>
</evidence>
<reference evidence="2 4" key="1">
    <citation type="journal article" date="2014" name="Genome Biol. Evol.">
        <title>The secreted proteins of Achlya hypogyna and Thraustotheca clavata identify the ancestral oomycete secretome and reveal gene acquisitions by horizontal gene transfer.</title>
        <authorList>
            <person name="Misner I."/>
            <person name="Blouin N."/>
            <person name="Leonard G."/>
            <person name="Richards T.A."/>
            <person name="Lane C.E."/>
        </authorList>
    </citation>
    <scope>NUCLEOTIDE SEQUENCE</scope>
    <source>
        <strain evidence="2 4">ATCC 48635</strain>
    </source>
</reference>